<dbReference type="InterPro" id="IPR036690">
    <property type="entry name" value="Fdx_antiC-bd_sf"/>
</dbReference>
<dbReference type="GO" id="GO:0070475">
    <property type="term" value="P:rRNA base methylation"/>
    <property type="evidence" value="ECO:0007669"/>
    <property type="project" value="InterPro"/>
</dbReference>
<organism evidence="2 3">
    <name type="scientific">Tigriopus californicus</name>
    <name type="common">Marine copepod</name>
    <dbReference type="NCBI Taxonomy" id="6832"/>
    <lineage>
        <taxon>Eukaryota</taxon>
        <taxon>Metazoa</taxon>
        <taxon>Ecdysozoa</taxon>
        <taxon>Arthropoda</taxon>
        <taxon>Crustacea</taxon>
        <taxon>Multicrustacea</taxon>
        <taxon>Hexanauplia</taxon>
        <taxon>Copepoda</taxon>
        <taxon>Harpacticoida</taxon>
        <taxon>Harpacticidae</taxon>
        <taxon>Tigriopus</taxon>
    </lineage>
</organism>
<name>A0A553PJP5_TIGCA</name>
<dbReference type="GO" id="GO:0005737">
    <property type="term" value="C:cytoplasm"/>
    <property type="evidence" value="ECO:0007669"/>
    <property type="project" value="TreeGrafter"/>
</dbReference>
<evidence type="ECO:0000313" key="2">
    <source>
        <dbReference type="EMBL" id="TRY77893.1"/>
    </source>
</evidence>
<dbReference type="STRING" id="6832.A0A553PJP5"/>
<gene>
    <name evidence="2" type="ORF">TCAL_06166</name>
</gene>
<reference evidence="2 3" key="1">
    <citation type="journal article" date="2018" name="Nat. Ecol. Evol.">
        <title>Genomic signatures of mitonuclear coevolution across populations of Tigriopus californicus.</title>
        <authorList>
            <person name="Barreto F.S."/>
            <person name="Watson E.T."/>
            <person name="Lima T.G."/>
            <person name="Willett C.S."/>
            <person name="Edmands S."/>
            <person name="Li W."/>
            <person name="Burton R.S."/>
        </authorList>
    </citation>
    <scope>NUCLEOTIDE SEQUENCE [LARGE SCALE GENOMIC DNA]</scope>
    <source>
        <strain evidence="2 3">San Diego</strain>
    </source>
</reference>
<dbReference type="PROSITE" id="PS51447">
    <property type="entry name" value="FDX_ACB"/>
    <property type="match status" value="1"/>
</dbReference>
<accession>A0A553PJP5</accession>
<dbReference type="GO" id="GO:0070042">
    <property type="term" value="F:rRNA (uridine-N3-)-methyltransferase activity"/>
    <property type="evidence" value="ECO:0007669"/>
    <property type="project" value="InterPro"/>
</dbReference>
<evidence type="ECO:0000259" key="1">
    <source>
        <dbReference type="PROSITE" id="PS51447"/>
    </source>
</evidence>
<sequence>MDPQLWLKDRVLFLGEGNFSFSLDLLTNLLTNASSPSNNVDSITCTAFEPDFVSEEAKNNAQSLIAMGVNVRLGIDGTRLSEAFPEQLFDRIVFMFPHVGGKMRIERNRQLLQDLGLSFSYVTHSESQVFLALTDGQGGTLIDEKPRTEGNSWQVIKMMSHAGFQLVKCFKCDIDQWCPNYRAFGYRSLNKGFATIRPTMHVFQTNGMNGLISLSTHNPNLTIELMQLILQDERAKIRLAFESTLPIVHSDIIVKVEETAGSRVETDIKDRYVLLGQCLFSETHSFGENPVVFSLRSPSGITRPLSWEGSTSDWRELWTVIPSLWPPIYQHDLSFWLLDPKVTLADVRLVLWRVGGLFIVEMECVDTSYRCKEEGTSSMTLRITYQSFSVVLSPKEVWELHLNVIGASLTKECGVKLR</sequence>
<dbReference type="PANTHER" id="PTHR11538:SF26">
    <property type="entry name" value="FERREDOXIN-FOLD ANTICODON-BINDING DOMAIN-CONTAINING PROTEIN 1"/>
    <property type="match status" value="1"/>
</dbReference>
<dbReference type="InterPro" id="IPR019446">
    <property type="entry name" value="BMT5-like"/>
</dbReference>
<dbReference type="InterPro" id="IPR005121">
    <property type="entry name" value="Fdx_antiC-bd"/>
</dbReference>
<keyword evidence="3" id="KW-1185">Reference proteome</keyword>
<protein>
    <recommendedName>
        <fullName evidence="1">FDX-ACB domain-containing protein</fullName>
    </recommendedName>
</protein>
<dbReference type="Pfam" id="PF10354">
    <property type="entry name" value="BMT5-like"/>
    <property type="match status" value="1"/>
</dbReference>
<dbReference type="Gene3D" id="3.30.70.380">
    <property type="entry name" value="Ferrodoxin-fold anticodon-binding domain"/>
    <property type="match status" value="1"/>
</dbReference>
<dbReference type="Proteomes" id="UP000318571">
    <property type="component" value="Chromosome 11"/>
</dbReference>
<feature type="domain" description="FDX-ACB" evidence="1">
    <location>
        <begin position="324"/>
        <end position="418"/>
    </location>
</feature>
<dbReference type="SUPFAM" id="SSF54991">
    <property type="entry name" value="Anticodon-binding domain of PheRS"/>
    <property type="match status" value="1"/>
</dbReference>
<comment type="caution">
    <text evidence="2">The sequence shown here is derived from an EMBL/GenBank/DDBJ whole genome shotgun (WGS) entry which is preliminary data.</text>
</comment>
<dbReference type="PANTHER" id="PTHR11538">
    <property type="entry name" value="PHENYLALANYL-TRNA SYNTHETASE"/>
    <property type="match status" value="1"/>
</dbReference>
<evidence type="ECO:0000313" key="3">
    <source>
        <dbReference type="Proteomes" id="UP000318571"/>
    </source>
</evidence>
<dbReference type="OrthoDB" id="347018at2759"/>
<proteinExistence type="predicted"/>
<dbReference type="EMBL" id="VCGU01000003">
    <property type="protein sequence ID" value="TRY77893.1"/>
    <property type="molecule type" value="Genomic_DNA"/>
</dbReference>
<dbReference type="AlphaFoldDB" id="A0A553PJP5"/>
<dbReference type="Pfam" id="PF03147">
    <property type="entry name" value="FDX-ACB"/>
    <property type="match status" value="1"/>
</dbReference>
<dbReference type="SMART" id="SM00896">
    <property type="entry name" value="FDX-ACB"/>
    <property type="match status" value="1"/>
</dbReference>